<protein>
    <submittedName>
        <fullName evidence="1">Uncharacterized protein</fullName>
    </submittedName>
</protein>
<gene>
    <name evidence="1" type="ORF">Gocc_3077</name>
</gene>
<reference evidence="1 2" key="1">
    <citation type="submission" date="2018-07" db="EMBL/GenBank/DDBJ databases">
        <title>High-quality-draft genome sequence of Gaiella occulta.</title>
        <authorList>
            <person name="Severino R."/>
            <person name="Froufe H.J.C."/>
            <person name="Rainey F.A."/>
            <person name="Barroso C."/>
            <person name="Albuquerque L."/>
            <person name="Lobo-Da-Cunha A."/>
            <person name="Da Costa M.S."/>
            <person name="Egas C."/>
        </authorList>
    </citation>
    <scope>NUCLEOTIDE SEQUENCE [LARGE SCALE GENOMIC DNA]</scope>
    <source>
        <strain evidence="1 2">F2-233</strain>
    </source>
</reference>
<keyword evidence="2" id="KW-1185">Reference proteome</keyword>
<dbReference type="Proteomes" id="UP000254134">
    <property type="component" value="Unassembled WGS sequence"/>
</dbReference>
<dbReference type="EMBL" id="QQZY01000013">
    <property type="protein sequence ID" value="RDI73198.1"/>
    <property type="molecule type" value="Genomic_DNA"/>
</dbReference>
<organism evidence="1 2">
    <name type="scientific">Gaiella occulta</name>
    <dbReference type="NCBI Taxonomy" id="1002870"/>
    <lineage>
        <taxon>Bacteria</taxon>
        <taxon>Bacillati</taxon>
        <taxon>Actinomycetota</taxon>
        <taxon>Thermoleophilia</taxon>
        <taxon>Gaiellales</taxon>
        <taxon>Gaiellaceae</taxon>
        <taxon>Gaiella</taxon>
    </lineage>
</organism>
<dbReference type="AlphaFoldDB" id="A0A7M2YUV5"/>
<proteinExistence type="predicted"/>
<accession>A0A7M2YUV5</accession>
<name>A0A7M2YUV5_9ACTN</name>
<evidence type="ECO:0000313" key="1">
    <source>
        <dbReference type="EMBL" id="RDI73198.1"/>
    </source>
</evidence>
<evidence type="ECO:0000313" key="2">
    <source>
        <dbReference type="Proteomes" id="UP000254134"/>
    </source>
</evidence>
<comment type="caution">
    <text evidence="1">The sequence shown here is derived from an EMBL/GenBank/DDBJ whole genome shotgun (WGS) entry which is preliminary data.</text>
</comment>
<sequence length="237" mass="26204">MHLDDLEGRIDAYLRTQPIQIREQHDRDGVTRHIQWIATTSNEPPAELGLIVGDWAQNVRAALDYTVYELVRRETGDDDPRWTQFPIIVDEARYAGQEQTRLPGAPAWSLPVFRGLQPFSDGADAAYHPLAVLADVSNRDKHRLLHTAATEIAGSQARVSGTSMLAIRRLAQNPGIVEGERVLLDAMIDTDGDNFQIELNLRLAVALEGIEAPINALAAVITDEVAAIVEWFTPALD</sequence>
<reference evidence="2" key="2">
    <citation type="journal article" date="2019" name="MicrobiologyOpen">
        <title>High-quality draft genome sequence of Gaiella occulta isolated from a 150 meter deep mineral water borehole and comparison with the genome sequences of other deep-branching lineages of the phylum Actinobacteria.</title>
        <authorList>
            <person name="Severino R."/>
            <person name="Froufe H.J.C."/>
            <person name="Barroso C."/>
            <person name="Albuquerque L."/>
            <person name="Lobo-da-Cunha A."/>
            <person name="da Costa M.S."/>
            <person name="Egas C."/>
        </authorList>
    </citation>
    <scope>NUCLEOTIDE SEQUENCE [LARGE SCALE GENOMIC DNA]</scope>
    <source>
        <strain evidence="2">F2-233</strain>
    </source>
</reference>